<evidence type="ECO:0000313" key="3">
    <source>
        <dbReference type="Proteomes" id="UP001139451"/>
    </source>
</evidence>
<feature type="transmembrane region" description="Helical" evidence="1">
    <location>
        <begin position="375"/>
        <end position="393"/>
    </location>
</feature>
<dbReference type="GO" id="GO:0016740">
    <property type="term" value="F:transferase activity"/>
    <property type="evidence" value="ECO:0007669"/>
    <property type="project" value="UniProtKB-KW"/>
</dbReference>
<dbReference type="AlphaFoldDB" id="A0A9X2HGJ2"/>
<organism evidence="2 3">
    <name type="scientific">Sphingomonas tagetis</name>
    <dbReference type="NCBI Taxonomy" id="2949092"/>
    <lineage>
        <taxon>Bacteria</taxon>
        <taxon>Pseudomonadati</taxon>
        <taxon>Pseudomonadota</taxon>
        <taxon>Alphaproteobacteria</taxon>
        <taxon>Sphingomonadales</taxon>
        <taxon>Sphingomonadaceae</taxon>
        <taxon>Sphingomonas</taxon>
    </lineage>
</organism>
<protein>
    <submittedName>
        <fullName evidence="2">Glycosyl transferase family protein</fullName>
    </submittedName>
</protein>
<feature type="transmembrane region" description="Helical" evidence="1">
    <location>
        <begin position="20"/>
        <end position="43"/>
    </location>
</feature>
<proteinExistence type="predicted"/>
<feature type="transmembrane region" description="Helical" evidence="1">
    <location>
        <begin position="340"/>
        <end position="363"/>
    </location>
</feature>
<dbReference type="SUPFAM" id="SSF53448">
    <property type="entry name" value="Nucleotide-diphospho-sugar transferases"/>
    <property type="match status" value="1"/>
</dbReference>
<comment type="caution">
    <text evidence="2">The sequence shown here is derived from an EMBL/GenBank/DDBJ whole genome shotgun (WGS) entry which is preliminary data.</text>
</comment>
<keyword evidence="3" id="KW-1185">Reference proteome</keyword>
<dbReference type="InterPro" id="IPR029044">
    <property type="entry name" value="Nucleotide-diphossugar_trans"/>
</dbReference>
<sequence>MPGSESIMIVIDAVARETMLFAAIGFLIGGIDDVLADLAYFAVRVRGWLVRRPKPALDDGAGAMAIFVPAWDEAAVIAPMLRTALARYDYPDFRIYVGAYPNDRATIAEVAGVADGDARVRLVIGEAAGPTTKADCLNSLWRALLADEAEGWPVRAVVLHDAEDVVHPAELRVFAAYLDAYDAVQIPVLPLADSRSPLVEGHYLDEFAEAHGKALVVRQALGAALPFAGVGCAIGRGMLGRIAGLRGGMPFDATSLTEDYELGLTVAAMGGRSCFVRRRDARGGLIAVRAFFPATLGAAVRQKARWMMGIALAGWDRTGWAHRGGIGEHWMRMRDRRATLAIPVLAIAYLALVAWGASLAGHVVTGTPLPRPEGAMRWVLGVNAGLLGWRLALRMAFTGRSYGLPQALLSVPRVVVANLVALLAARRALALYWRTLRGERAQWDKTAHRFPEGLVQ</sequence>
<dbReference type="EMBL" id="JAMLDX010000005">
    <property type="protein sequence ID" value="MCP3730373.1"/>
    <property type="molecule type" value="Genomic_DNA"/>
</dbReference>
<keyword evidence="2" id="KW-0808">Transferase</keyword>
<dbReference type="Proteomes" id="UP001139451">
    <property type="component" value="Unassembled WGS sequence"/>
</dbReference>
<evidence type="ECO:0000256" key="1">
    <source>
        <dbReference type="SAM" id="Phobius"/>
    </source>
</evidence>
<accession>A0A9X2HGJ2</accession>
<reference evidence="2" key="1">
    <citation type="submission" date="2022-05" db="EMBL/GenBank/DDBJ databases">
        <title>Sphingomonas sp. strain MG17 Genome sequencing and assembly.</title>
        <authorList>
            <person name="Kim I."/>
        </authorList>
    </citation>
    <scope>NUCLEOTIDE SEQUENCE</scope>
    <source>
        <strain evidence="2">MG17</strain>
    </source>
</reference>
<dbReference type="NCBIfam" id="NF011307">
    <property type="entry name" value="PRK14716.1-5"/>
    <property type="match status" value="1"/>
</dbReference>
<name>A0A9X2HGJ2_9SPHN</name>
<dbReference type="Gene3D" id="3.90.550.10">
    <property type="entry name" value="Spore Coat Polysaccharide Biosynthesis Protein SpsA, Chain A"/>
    <property type="match status" value="1"/>
</dbReference>
<evidence type="ECO:0000313" key="2">
    <source>
        <dbReference type="EMBL" id="MCP3730373.1"/>
    </source>
</evidence>
<dbReference type="Pfam" id="PF13641">
    <property type="entry name" value="Glyco_tranf_2_3"/>
    <property type="match status" value="1"/>
</dbReference>
<gene>
    <name evidence="2" type="ORF">M9978_08015</name>
</gene>
<keyword evidence="1" id="KW-0472">Membrane</keyword>
<keyword evidence="1" id="KW-1133">Transmembrane helix</keyword>
<keyword evidence="1" id="KW-0812">Transmembrane</keyword>